<comment type="caution">
    <text evidence="2">The sequence shown here is derived from an EMBL/GenBank/DDBJ whole genome shotgun (WGS) entry which is preliminary data.</text>
</comment>
<keyword evidence="3" id="KW-1185">Reference proteome</keyword>
<evidence type="ECO:0000313" key="2">
    <source>
        <dbReference type="EMBL" id="CAG8406986.1"/>
    </source>
</evidence>
<name>A0A9W4JL76_9EURO</name>
<evidence type="ECO:0000313" key="3">
    <source>
        <dbReference type="Proteomes" id="UP001152649"/>
    </source>
</evidence>
<evidence type="ECO:0000256" key="1">
    <source>
        <dbReference type="SAM" id="MobiDB-lite"/>
    </source>
</evidence>
<dbReference type="OrthoDB" id="3700556at2759"/>
<organism evidence="2 3">
    <name type="scientific">Penicillium salamii</name>
    <dbReference type="NCBI Taxonomy" id="1612424"/>
    <lineage>
        <taxon>Eukaryota</taxon>
        <taxon>Fungi</taxon>
        <taxon>Dikarya</taxon>
        <taxon>Ascomycota</taxon>
        <taxon>Pezizomycotina</taxon>
        <taxon>Eurotiomycetes</taxon>
        <taxon>Eurotiomycetidae</taxon>
        <taxon>Eurotiales</taxon>
        <taxon>Aspergillaceae</taxon>
        <taxon>Penicillium</taxon>
    </lineage>
</organism>
<dbReference type="AlphaFoldDB" id="A0A9W4JL76"/>
<gene>
    <name evidence="2" type="ORF">PSALAMII_LOCUS8396</name>
</gene>
<dbReference type="Proteomes" id="UP001152649">
    <property type="component" value="Unassembled WGS sequence"/>
</dbReference>
<dbReference type="EMBL" id="CAJVPG010000422">
    <property type="protein sequence ID" value="CAG8406986.1"/>
    <property type="molecule type" value="Genomic_DNA"/>
</dbReference>
<sequence>MRRSRLTGQTKPNDTAFGWYFAGKPMDRKSAGSSRLRLVRCVPETETCIHSQCPSPSPVREKVVCTCGNRRELHSAEKRCPSPNSSTSSSFEPGMRCKSCGGFHALKRESSLQVEKLVCSCSRCEIHIREARPRSPTSSTDAGQQSRKCNCERCRRVENRPTRSNEAHPLTPSTSDTSDHEQNRKSRGRSFQPRKPQPSPLAEKSCPIHSRPTTPATSATFNSMAVHAPLVVHHHCPQAMYCEEHPELCCASPVPKPNSTRAQSRQSNPQSRQSSHEKSTRHFKCTCGGTFSPDVVSPASGPLKPRTGVQYCTCASFMGRYFVDDSNWDYFGSDTASDSSVHATAGATAYGMTGGMMGGDREDIESHCPLYHRCHPRFERTNGWVCGRK</sequence>
<feature type="compositionally biased region" description="Low complexity" evidence="1">
    <location>
        <begin position="261"/>
        <end position="273"/>
    </location>
</feature>
<proteinExistence type="predicted"/>
<reference evidence="2" key="1">
    <citation type="submission" date="2021-07" db="EMBL/GenBank/DDBJ databases">
        <authorList>
            <person name="Branca A.L. A."/>
        </authorList>
    </citation>
    <scope>NUCLEOTIDE SEQUENCE</scope>
</reference>
<protein>
    <submittedName>
        <fullName evidence="2">Uncharacterized protein</fullName>
    </submittedName>
</protein>
<feature type="region of interest" description="Disordered" evidence="1">
    <location>
        <begin position="161"/>
        <end position="217"/>
    </location>
</feature>
<feature type="region of interest" description="Disordered" evidence="1">
    <location>
        <begin position="256"/>
        <end position="280"/>
    </location>
</feature>
<accession>A0A9W4JL76</accession>